<feature type="domain" description="AMP-binding enzyme C-terminal" evidence="9">
    <location>
        <begin position="542"/>
        <end position="617"/>
    </location>
</feature>
<sequence>MQDNLVCRKKRRQRIKGQVESVEKDTQQKFGTGLTIVEEMIRLSISTSSSLFRVTNFYVRQRTICGTENSLVAWKLRNVLNQRSRVFHDDKGKPAHIVQHGNVPLTDEPIGKLAETAAKKWPDRECVISLHQNVRLTFSDVVRRADRLAAGLMKLGMKRGDRLGIWGPNDVEWLITFICASRADFTLVAINPNFQLDEFNYCIQKVGVKAVISPDNFKTQDYSRMLLQARQTCSTLEHIIIYSKDHVTGARRFNDVEQLASRAEVERIAAEQDQISCYNGSNVQFTSGTTGKPKATLLSHHCLVNNSKQSSIRAEFITGQKVCLNVPFFHAFGILKGLLCMLHAGFTLVLPSPSFNPVKSLEAIIREKCNVVYGTPTMWINLLDVHQQLQPPPITLAYGVTGGSPASPQLFKTIKECFNFDNIKTIYGLTEASGIDFESLPNESVELTNNTVGHLANHIEAMVVDENGNAVPFGTPGELWIRGYCNMMKYWNDEDATKKAIAKDGWLKTGDQFVLRSDGYGQIVGRLKDMIIRGGENIFPKEIEDVLMTHPLVVEAHVIGANDKVYGEEVCACVRLREGASMKKEELREYCKSRIARFKVPRYIEFVTEYPKTASGKIQKNKLKQEMERNGRIPTKSN</sequence>
<dbReference type="FunFam" id="3.30.300.30:FF:000008">
    <property type="entry name" value="2,3-dihydroxybenzoate-AMP ligase"/>
    <property type="match status" value="1"/>
</dbReference>
<evidence type="ECO:0000256" key="3">
    <source>
        <dbReference type="ARBA" id="ARBA00037247"/>
    </source>
</evidence>
<evidence type="ECO:0000256" key="4">
    <source>
        <dbReference type="ARBA" id="ARBA00039009"/>
    </source>
</evidence>
<evidence type="ECO:0000256" key="5">
    <source>
        <dbReference type="ARBA" id="ARBA00039638"/>
    </source>
</evidence>
<evidence type="ECO:0000259" key="9">
    <source>
        <dbReference type="Pfam" id="PF13193"/>
    </source>
</evidence>
<keyword evidence="2" id="KW-0436">Ligase</keyword>
<evidence type="ECO:0000256" key="2">
    <source>
        <dbReference type="ARBA" id="ARBA00022598"/>
    </source>
</evidence>
<dbReference type="Pfam" id="PF13193">
    <property type="entry name" value="AMP-binding_C"/>
    <property type="match status" value="1"/>
</dbReference>
<dbReference type="GO" id="GO:0006631">
    <property type="term" value="P:fatty acid metabolic process"/>
    <property type="evidence" value="ECO:0007669"/>
    <property type="project" value="TreeGrafter"/>
</dbReference>
<proteinExistence type="inferred from homology"/>
<keyword evidence="11" id="KW-1185">Reference proteome</keyword>
<protein>
    <recommendedName>
        <fullName evidence="5">Medium-chain acyl-CoA ligase ACSF2, mitochondrial</fullName>
        <ecNumber evidence="4">6.2.1.2</ecNumber>
    </recommendedName>
</protein>
<dbReference type="AlphaFoldDB" id="A0A0N0BGU9"/>
<feature type="domain" description="AMP-dependent synthetase/ligase" evidence="8">
    <location>
        <begin position="115"/>
        <end position="491"/>
    </location>
</feature>
<evidence type="ECO:0000313" key="11">
    <source>
        <dbReference type="Proteomes" id="UP000053105"/>
    </source>
</evidence>
<comment type="catalytic activity">
    <reaction evidence="7">
        <text>a medium-chain fatty acid + ATP + CoA = a medium-chain fatty acyl-CoA + AMP + diphosphate</text>
        <dbReference type="Rhea" id="RHEA:48340"/>
        <dbReference type="ChEBI" id="CHEBI:30616"/>
        <dbReference type="ChEBI" id="CHEBI:33019"/>
        <dbReference type="ChEBI" id="CHEBI:57287"/>
        <dbReference type="ChEBI" id="CHEBI:59558"/>
        <dbReference type="ChEBI" id="CHEBI:90546"/>
        <dbReference type="ChEBI" id="CHEBI:456215"/>
        <dbReference type="EC" id="6.2.1.2"/>
    </reaction>
</comment>
<dbReference type="STRING" id="166423.A0A0N0BGU9"/>
<name>A0A0N0BGU9_9HYME</name>
<dbReference type="PANTHER" id="PTHR43201">
    <property type="entry name" value="ACYL-COA SYNTHETASE"/>
    <property type="match status" value="1"/>
</dbReference>
<comment type="similarity">
    <text evidence="1">Belongs to the ATP-dependent AMP-binding enzyme family.</text>
</comment>
<dbReference type="Pfam" id="PF00501">
    <property type="entry name" value="AMP-binding"/>
    <property type="match status" value="1"/>
</dbReference>
<dbReference type="InterPro" id="IPR000873">
    <property type="entry name" value="AMP-dep_synth/lig_dom"/>
</dbReference>
<evidence type="ECO:0000259" key="8">
    <source>
        <dbReference type="Pfam" id="PF00501"/>
    </source>
</evidence>
<reference evidence="10 11" key="1">
    <citation type="submission" date="2015-07" db="EMBL/GenBank/DDBJ databases">
        <title>The genome of Melipona quadrifasciata.</title>
        <authorList>
            <person name="Pan H."/>
            <person name="Kapheim K."/>
        </authorList>
    </citation>
    <scope>NUCLEOTIDE SEQUENCE [LARGE SCALE GENOMIC DNA]</scope>
    <source>
        <strain evidence="10">0111107301</strain>
        <tissue evidence="10">Whole body</tissue>
    </source>
</reference>
<evidence type="ECO:0000256" key="1">
    <source>
        <dbReference type="ARBA" id="ARBA00006432"/>
    </source>
</evidence>
<dbReference type="InterPro" id="IPR042099">
    <property type="entry name" value="ANL_N_sf"/>
</dbReference>
<accession>A0A0N0BGU9</accession>
<dbReference type="Proteomes" id="UP000053105">
    <property type="component" value="Unassembled WGS sequence"/>
</dbReference>
<evidence type="ECO:0000313" key="10">
    <source>
        <dbReference type="EMBL" id="KOX75312.1"/>
    </source>
</evidence>
<dbReference type="EC" id="6.2.1.2" evidence="4"/>
<dbReference type="InterPro" id="IPR025110">
    <property type="entry name" value="AMP-bd_C"/>
</dbReference>
<dbReference type="Gene3D" id="3.30.300.30">
    <property type="match status" value="1"/>
</dbReference>
<dbReference type="InterPro" id="IPR020845">
    <property type="entry name" value="AMP-binding_CS"/>
</dbReference>
<dbReference type="EMBL" id="KQ435765">
    <property type="protein sequence ID" value="KOX75312.1"/>
    <property type="molecule type" value="Genomic_DNA"/>
</dbReference>
<comment type="catalytic activity">
    <reaction evidence="6">
        <text>octanoate + ATP + CoA = octanoyl-CoA + AMP + diphosphate</text>
        <dbReference type="Rhea" id="RHEA:33631"/>
        <dbReference type="ChEBI" id="CHEBI:25646"/>
        <dbReference type="ChEBI" id="CHEBI:30616"/>
        <dbReference type="ChEBI" id="CHEBI:33019"/>
        <dbReference type="ChEBI" id="CHEBI:57287"/>
        <dbReference type="ChEBI" id="CHEBI:57386"/>
        <dbReference type="ChEBI" id="CHEBI:456215"/>
    </reaction>
</comment>
<evidence type="ECO:0000256" key="6">
    <source>
        <dbReference type="ARBA" id="ARBA00047319"/>
    </source>
</evidence>
<dbReference type="GO" id="GO:0031956">
    <property type="term" value="F:medium-chain fatty acid-CoA ligase activity"/>
    <property type="evidence" value="ECO:0007669"/>
    <property type="project" value="UniProtKB-EC"/>
</dbReference>
<comment type="function">
    <text evidence="3">Acyl-CoA synthases catalyze the initial reaction in fatty acid metabolism, by forming a thioester with CoA. Has some preference toward medium-chain substrates. Plays a role in adipocyte differentiation.</text>
</comment>
<dbReference type="OrthoDB" id="10253115at2759"/>
<dbReference type="Gene3D" id="3.40.50.12780">
    <property type="entry name" value="N-terminal domain of ligase-like"/>
    <property type="match status" value="1"/>
</dbReference>
<dbReference type="InterPro" id="IPR045851">
    <property type="entry name" value="AMP-bd_C_sf"/>
</dbReference>
<organism evidence="10 11">
    <name type="scientific">Melipona quadrifasciata</name>
    <dbReference type="NCBI Taxonomy" id="166423"/>
    <lineage>
        <taxon>Eukaryota</taxon>
        <taxon>Metazoa</taxon>
        <taxon>Ecdysozoa</taxon>
        <taxon>Arthropoda</taxon>
        <taxon>Hexapoda</taxon>
        <taxon>Insecta</taxon>
        <taxon>Pterygota</taxon>
        <taxon>Neoptera</taxon>
        <taxon>Endopterygota</taxon>
        <taxon>Hymenoptera</taxon>
        <taxon>Apocrita</taxon>
        <taxon>Aculeata</taxon>
        <taxon>Apoidea</taxon>
        <taxon>Anthophila</taxon>
        <taxon>Apidae</taxon>
        <taxon>Melipona</taxon>
    </lineage>
</organism>
<dbReference type="PROSITE" id="PS00455">
    <property type="entry name" value="AMP_BINDING"/>
    <property type="match status" value="1"/>
</dbReference>
<gene>
    <name evidence="10" type="ORF">WN51_13182</name>
</gene>
<evidence type="ECO:0000256" key="7">
    <source>
        <dbReference type="ARBA" id="ARBA00048277"/>
    </source>
</evidence>
<dbReference type="SUPFAM" id="SSF56801">
    <property type="entry name" value="Acetyl-CoA synthetase-like"/>
    <property type="match status" value="1"/>
</dbReference>
<dbReference type="PANTHER" id="PTHR43201:SF5">
    <property type="entry name" value="MEDIUM-CHAIN ACYL-COA LIGASE ACSF2, MITOCHONDRIAL"/>
    <property type="match status" value="1"/>
</dbReference>